<dbReference type="EMBL" id="GL385397">
    <property type="protein sequence ID" value="EJT75951.1"/>
    <property type="molecule type" value="Genomic_DNA"/>
</dbReference>
<dbReference type="eggNOG" id="ENOG502RUDX">
    <property type="taxonomic scope" value="Eukaryota"/>
</dbReference>
<sequence length="602" mass="68558">MVDQCSEFLAYGEPEDTIYATCQLHTISLIDKSPPFFAALSYVWGDASVTRTILLNGLRRNVTLNLAEALRRLSSIAREAEFVEAGEFRVWADAVCINQDNLDERGQQVAMMSDFIPLAMDTMRTLAESLSWSIRRENKSAEWLQQRPGLHAHDLPREDRALIPNACWKALEDFTRLRYWTRMWIFQEIVLSKRLSFICQTGSPMAKEQLCDGLLGLQMLGEWWEEQSQCPLFCPQSIWLKFKQSAPVIARWAHGQISPPIFLEHRPGGVGDDERARFIRCIHSAFLDPRDYYYSLMGAIDLPLRPSYQSTKLVEHVCVDFARTYMEQTRHTYTVLHILHDAAGAREHERNPNIPSWVPALHLASRRRLRKFVYVSFASFAAHGVFDNPNRPEWPSPEVHGTILRMPGVRVDSLSLCQNHLNRFLSEHVRGFLASQVRRHGRLYLKMDGAIPVERAFLATLLQNADCCDPALDPSPGVRIYGDSFRGWLELMEGYAAGEALPRLEDGDMPNELRSKLLVELEKNQTGCVFETRQGYFGTGPPDARLGDELCILQGFERLVLLRPSGDQHIFVGTCFVLGLMLGEAKRLVDSGHATHRTFELV</sequence>
<evidence type="ECO:0000259" key="1">
    <source>
        <dbReference type="Pfam" id="PF06985"/>
    </source>
</evidence>
<reference evidence="3" key="4">
    <citation type="journal article" date="2015" name="G3 (Bethesda)">
        <title>Genome sequences of three phytopathogenic species of the Magnaporthaceae family of fungi.</title>
        <authorList>
            <person name="Okagaki L.H."/>
            <person name="Nunes C.C."/>
            <person name="Sailsbery J."/>
            <person name="Clay B."/>
            <person name="Brown D."/>
            <person name="John T."/>
            <person name="Oh Y."/>
            <person name="Young N."/>
            <person name="Fitzgerald M."/>
            <person name="Haas B.J."/>
            <person name="Zeng Q."/>
            <person name="Young S."/>
            <person name="Adiconis X."/>
            <person name="Fan L."/>
            <person name="Levin J.Z."/>
            <person name="Mitchell T.K."/>
            <person name="Okubara P.A."/>
            <person name="Farman M.L."/>
            <person name="Kohn L.M."/>
            <person name="Birren B."/>
            <person name="Ma L.-J."/>
            <person name="Dean R.A."/>
        </authorList>
    </citation>
    <scope>NUCLEOTIDE SEQUENCE</scope>
    <source>
        <strain evidence="3">R3-111a-1</strain>
    </source>
</reference>
<dbReference type="PANTHER" id="PTHR24148:SF64">
    <property type="entry name" value="HETEROKARYON INCOMPATIBILITY DOMAIN-CONTAINING PROTEIN"/>
    <property type="match status" value="1"/>
</dbReference>
<accession>J3NX69</accession>
<dbReference type="VEuPathDB" id="FungiDB:GGTG_05876"/>
<dbReference type="Pfam" id="PF06985">
    <property type="entry name" value="HET"/>
    <property type="match status" value="1"/>
</dbReference>
<dbReference type="OrthoDB" id="5386682at2759"/>
<dbReference type="InterPro" id="IPR052895">
    <property type="entry name" value="HetReg/Transcr_Mod"/>
</dbReference>
<name>J3NX69_GAET3</name>
<reference evidence="3" key="5">
    <citation type="submission" date="2018-04" db="UniProtKB">
        <authorList>
            <consortium name="EnsemblFungi"/>
        </authorList>
    </citation>
    <scope>IDENTIFICATION</scope>
    <source>
        <strain evidence="3">R3-111a-1</strain>
    </source>
</reference>
<keyword evidence="4" id="KW-1185">Reference proteome</keyword>
<gene>
    <name evidence="3" type="primary">20346334</name>
    <name evidence="2" type="ORF">GGTG_05876</name>
</gene>
<dbReference type="STRING" id="644352.J3NX69"/>
<proteinExistence type="predicted"/>
<dbReference type="HOGENOM" id="CLU_004184_7_5_1"/>
<dbReference type="InterPro" id="IPR010730">
    <property type="entry name" value="HET"/>
</dbReference>
<reference evidence="4" key="1">
    <citation type="submission" date="2010-07" db="EMBL/GenBank/DDBJ databases">
        <title>The genome sequence of Gaeumannomyces graminis var. tritici strain R3-111a-1.</title>
        <authorList>
            <consortium name="The Broad Institute Genome Sequencing Platform"/>
            <person name="Ma L.-J."/>
            <person name="Dead R."/>
            <person name="Young S."/>
            <person name="Zeng Q."/>
            <person name="Koehrsen M."/>
            <person name="Alvarado L."/>
            <person name="Berlin A."/>
            <person name="Chapman S.B."/>
            <person name="Chen Z."/>
            <person name="Freedman E."/>
            <person name="Gellesch M."/>
            <person name="Goldberg J."/>
            <person name="Griggs A."/>
            <person name="Gujja S."/>
            <person name="Heilman E.R."/>
            <person name="Heiman D."/>
            <person name="Hepburn T."/>
            <person name="Howarth C."/>
            <person name="Jen D."/>
            <person name="Larson L."/>
            <person name="Mehta T."/>
            <person name="Neiman D."/>
            <person name="Pearson M."/>
            <person name="Roberts A."/>
            <person name="Saif S."/>
            <person name="Shea T."/>
            <person name="Shenoy N."/>
            <person name="Sisk P."/>
            <person name="Stolte C."/>
            <person name="Sykes S."/>
            <person name="Walk T."/>
            <person name="White J."/>
            <person name="Yandava C."/>
            <person name="Haas B."/>
            <person name="Nusbaum C."/>
            <person name="Birren B."/>
        </authorList>
    </citation>
    <scope>NUCLEOTIDE SEQUENCE [LARGE SCALE GENOMIC DNA]</scope>
    <source>
        <strain evidence="4">R3-111a-1</strain>
    </source>
</reference>
<dbReference type="RefSeq" id="XP_009221951.1">
    <property type="nucleotide sequence ID" value="XM_009223687.1"/>
</dbReference>
<evidence type="ECO:0000313" key="3">
    <source>
        <dbReference type="EnsemblFungi" id="EJT75951"/>
    </source>
</evidence>
<dbReference type="AlphaFoldDB" id="J3NX69"/>
<dbReference type="PANTHER" id="PTHR24148">
    <property type="entry name" value="ANKYRIN REPEAT DOMAIN-CONTAINING PROTEIN 39 HOMOLOG-RELATED"/>
    <property type="match status" value="1"/>
</dbReference>
<protein>
    <recommendedName>
        <fullName evidence="1">Heterokaryon incompatibility domain-containing protein</fullName>
    </recommendedName>
</protein>
<evidence type="ECO:0000313" key="2">
    <source>
        <dbReference type="EMBL" id="EJT75951.1"/>
    </source>
</evidence>
<dbReference type="EnsemblFungi" id="EJT75951">
    <property type="protein sequence ID" value="EJT75951"/>
    <property type="gene ID" value="GGTG_05876"/>
</dbReference>
<reference evidence="2" key="3">
    <citation type="submission" date="2010-09" db="EMBL/GenBank/DDBJ databases">
        <title>Annotation of Gaeumannomyces graminis var. tritici R3-111a-1.</title>
        <authorList>
            <consortium name="The Broad Institute Genome Sequencing Platform"/>
            <person name="Ma L.-J."/>
            <person name="Dead R."/>
            <person name="Young S.K."/>
            <person name="Zeng Q."/>
            <person name="Gargeya S."/>
            <person name="Fitzgerald M."/>
            <person name="Haas B."/>
            <person name="Abouelleil A."/>
            <person name="Alvarado L."/>
            <person name="Arachchi H.M."/>
            <person name="Berlin A."/>
            <person name="Brown A."/>
            <person name="Chapman S.B."/>
            <person name="Chen Z."/>
            <person name="Dunbar C."/>
            <person name="Freedman E."/>
            <person name="Gearin G."/>
            <person name="Gellesch M."/>
            <person name="Goldberg J."/>
            <person name="Griggs A."/>
            <person name="Gujja S."/>
            <person name="Heiman D."/>
            <person name="Howarth C."/>
            <person name="Larson L."/>
            <person name="Lui A."/>
            <person name="MacDonald P.J.P."/>
            <person name="Mehta T."/>
            <person name="Montmayeur A."/>
            <person name="Murphy C."/>
            <person name="Neiman D."/>
            <person name="Pearson M."/>
            <person name="Priest M."/>
            <person name="Roberts A."/>
            <person name="Saif S."/>
            <person name="Shea T."/>
            <person name="Shenoy N."/>
            <person name="Sisk P."/>
            <person name="Stolte C."/>
            <person name="Sykes S."/>
            <person name="Yandava C."/>
            <person name="Wortman J."/>
            <person name="Nusbaum C."/>
            <person name="Birren B."/>
        </authorList>
    </citation>
    <scope>NUCLEOTIDE SEQUENCE</scope>
    <source>
        <strain evidence="2">R3-111a-1</strain>
    </source>
</reference>
<dbReference type="GeneID" id="20346334"/>
<reference evidence="2" key="2">
    <citation type="submission" date="2010-07" db="EMBL/GenBank/DDBJ databases">
        <authorList>
            <consortium name="The Broad Institute Genome Sequencing Platform"/>
            <consortium name="Broad Institute Genome Sequencing Center for Infectious Disease"/>
            <person name="Ma L.-J."/>
            <person name="Dead R."/>
            <person name="Young S."/>
            <person name="Zeng Q."/>
            <person name="Koehrsen M."/>
            <person name="Alvarado L."/>
            <person name="Berlin A."/>
            <person name="Chapman S.B."/>
            <person name="Chen Z."/>
            <person name="Freedman E."/>
            <person name="Gellesch M."/>
            <person name="Goldberg J."/>
            <person name="Griggs A."/>
            <person name="Gujja S."/>
            <person name="Heilman E.R."/>
            <person name="Heiman D."/>
            <person name="Hepburn T."/>
            <person name="Howarth C."/>
            <person name="Jen D."/>
            <person name="Larson L."/>
            <person name="Mehta T."/>
            <person name="Neiman D."/>
            <person name="Pearson M."/>
            <person name="Roberts A."/>
            <person name="Saif S."/>
            <person name="Shea T."/>
            <person name="Shenoy N."/>
            <person name="Sisk P."/>
            <person name="Stolte C."/>
            <person name="Sykes S."/>
            <person name="Walk T."/>
            <person name="White J."/>
            <person name="Yandava C."/>
            <person name="Haas B."/>
            <person name="Nusbaum C."/>
            <person name="Birren B."/>
        </authorList>
    </citation>
    <scope>NUCLEOTIDE SEQUENCE</scope>
    <source>
        <strain evidence="2">R3-111a-1</strain>
    </source>
</reference>
<organism evidence="2">
    <name type="scientific">Gaeumannomyces tritici (strain R3-111a-1)</name>
    <name type="common">Wheat and barley take-all root rot fungus</name>
    <name type="synonym">Gaeumannomyces graminis var. tritici</name>
    <dbReference type="NCBI Taxonomy" id="644352"/>
    <lineage>
        <taxon>Eukaryota</taxon>
        <taxon>Fungi</taxon>
        <taxon>Dikarya</taxon>
        <taxon>Ascomycota</taxon>
        <taxon>Pezizomycotina</taxon>
        <taxon>Sordariomycetes</taxon>
        <taxon>Sordariomycetidae</taxon>
        <taxon>Magnaporthales</taxon>
        <taxon>Magnaporthaceae</taxon>
        <taxon>Gaeumannomyces</taxon>
    </lineage>
</organism>
<evidence type="ECO:0000313" key="4">
    <source>
        <dbReference type="Proteomes" id="UP000006039"/>
    </source>
</evidence>
<dbReference type="Proteomes" id="UP000006039">
    <property type="component" value="Unassembled WGS sequence"/>
</dbReference>
<feature type="domain" description="Heterokaryon incompatibility" evidence="1">
    <location>
        <begin position="37"/>
        <end position="188"/>
    </location>
</feature>